<name>A0A832I4Y6_UNCEI</name>
<dbReference type="InterPro" id="IPR022742">
    <property type="entry name" value="Hydrolase_4"/>
</dbReference>
<proteinExistence type="predicted"/>
<evidence type="ECO:0000313" key="2">
    <source>
        <dbReference type="EMBL" id="HGZ43375.1"/>
    </source>
</evidence>
<comment type="caution">
    <text evidence="2">The sequence shown here is derived from an EMBL/GenBank/DDBJ whole genome shotgun (WGS) entry which is preliminary data.</text>
</comment>
<dbReference type="Gene3D" id="3.40.50.1820">
    <property type="entry name" value="alpha/beta hydrolase"/>
    <property type="match status" value="1"/>
</dbReference>
<gene>
    <name evidence="2" type="ORF">ENR23_08125</name>
</gene>
<dbReference type="InterPro" id="IPR029058">
    <property type="entry name" value="AB_hydrolase_fold"/>
</dbReference>
<sequence length="281" mass="29201">MTVASPPLETPFFLTSAGTPVYAVLHAPAAPGPDPLLVVHCHSVGVEHVTLYRSEVRAARAAAAAGAFALRYHARGHGDSGGSTADVTFERLVEDALAAAAAGRERCGARRVAWAGARYGALVAAAAAARVPGAAGLALWEPAASGPDHFRGALRAYLFSLVAEGVRPGETVDDLLARVERDGWVDVRGYALHRALVASSAGLTLEALLPDPAPPALLVQIQSRPRLSPAHERLVAALEARGAMVRTACVPEEAAFHYMANPAWESAALAASHGEWVRGLA</sequence>
<reference evidence="2" key="1">
    <citation type="journal article" date="2020" name="mSystems">
        <title>Genome- and Community-Level Interaction Insights into Carbon Utilization and Element Cycling Functions of Hydrothermarchaeota in Hydrothermal Sediment.</title>
        <authorList>
            <person name="Zhou Z."/>
            <person name="Liu Y."/>
            <person name="Xu W."/>
            <person name="Pan J."/>
            <person name="Luo Z.H."/>
            <person name="Li M."/>
        </authorList>
    </citation>
    <scope>NUCLEOTIDE SEQUENCE [LARGE SCALE GENOMIC DNA]</scope>
    <source>
        <strain evidence="2">SpSt-381</strain>
    </source>
</reference>
<dbReference type="SUPFAM" id="SSF53474">
    <property type="entry name" value="alpha/beta-Hydrolases"/>
    <property type="match status" value="1"/>
</dbReference>
<dbReference type="AlphaFoldDB" id="A0A832I4Y6"/>
<protein>
    <recommendedName>
        <fullName evidence="1">Serine aminopeptidase S33 domain-containing protein</fullName>
    </recommendedName>
</protein>
<accession>A0A832I4Y6</accession>
<dbReference type="EMBL" id="DSQF01000017">
    <property type="protein sequence ID" value="HGZ43375.1"/>
    <property type="molecule type" value="Genomic_DNA"/>
</dbReference>
<organism evidence="2">
    <name type="scientific">Eiseniibacteriota bacterium</name>
    <dbReference type="NCBI Taxonomy" id="2212470"/>
    <lineage>
        <taxon>Bacteria</taxon>
        <taxon>Candidatus Eiseniibacteriota</taxon>
    </lineage>
</organism>
<feature type="domain" description="Serine aminopeptidase S33" evidence="1">
    <location>
        <begin position="38"/>
        <end position="155"/>
    </location>
</feature>
<dbReference type="Pfam" id="PF12146">
    <property type="entry name" value="Hydrolase_4"/>
    <property type="match status" value="1"/>
</dbReference>
<evidence type="ECO:0000259" key="1">
    <source>
        <dbReference type="Pfam" id="PF12146"/>
    </source>
</evidence>